<evidence type="ECO:0000313" key="3">
    <source>
        <dbReference type="EMBL" id="CAB3409817.1"/>
    </source>
</evidence>
<reference evidence="3 4" key="1">
    <citation type="submission" date="2020-04" db="EMBL/GenBank/DDBJ databases">
        <authorList>
            <person name="Laetsch R D."/>
            <person name="Stevens L."/>
            <person name="Kumar S."/>
            <person name="Blaxter L. M."/>
        </authorList>
    </citation>
    <scope>NUCLEOTIDE SEQUENCE [LARGE SCALE GENOMIC DNA]</scope>
</reference>
<dbReference type="InterPro" id="IPR016186">
    <property type="entry name" value="C-type_lectin-like/link_sf"/>
</dbReference>
<gene>
    <name evidence="3" type="ORF">CBOVIS_LOCUS11423</name>
</gene>
<sequence>MKLLLVLLLAGGALASWRPEPDCDDYTCPSGFQMFDRADTGTWCIKVVTDKKTWWEAEKECRCKYGATLSGIESDVEHKYILNELQKGGVSGAVWIGAYRRAACRGPVGNWRSKSECTNEYMFQFTDYNARGRYIFSKWQSNEPTSQIRGNEQENCVAMNVSPNSGSIKDEFCSAQNIGFVCGVSAEGKKYGASRP</sequence>
<dbReference type="OrthoDB" id="5837608at2759"/>
<protein>
    <recommendedName>
        <fullName evidence="2">C-type lectin domain-containing protein</fullName>
    </recommendedName>
</protein>
<proteinExistence type="predicted"/>
<dbReference type="InterPro" id="IPR001304">
    <property type="entry name" value="C-type_lectin-like"/>
</dbReference>
<dbReference type="PANTHER" id="PTHR23124">
    <property type="entry name" value="C-TYPE LECTIN DOMAIN-CONTAINING PROTEIN-RELATED-RELATED"/>
    <property type="match status" value="1"/>
</dbReference>
<dbReference type="CDD" id="cd00037">
    <property type="entry name" value="CLECT"/>
    <property type="match status" value="1"/>
</dbReference>
<feature type="domain" description="C-type lectin" evidence="2">
    <location>
        <begin position="40"/>
        <end position="174"/>
    </location>
</feature>
<dbReference type="PANTHER" id="PTHR23124:SF138">
    <property type="entry name" value="C-TYPE LECTIN DOMAIN-CONTAINING PROTEIN"/>
    <property type="match status" value="1"/>
</dbReference>
<name>A0A8S1F7J3_9PELO</name>
<organism evidence="3 4">
    <name type="scientific">Caenorhabditis bovis</name>
    <dbReference type="NCBI Taxonomy" id="2654633"/>
    <lineage>
        <taxon>Eukaryota</taxon>
        <taxon>Metazoa</taxon>
        <taxon>Ecdysozoa</taxon>
        <taxon>Nematoda</taxon>
        <taxon>Chromadorea</taxon>
        <taxon>Rhabditida</taxon>
        <taxon>Rhabditina</taxon>
        <taxon>Rhabditomorpha</taxon>
        <taxon>Rhabditoidea</taxon>
        <taxon>Rhabditidae</taxon>
        <taxon>Peloderinae</taxon>
        <taxon>Caenorhabditis</taxon>
    </lineage>
</organism>
<dbReference type="Gene3D" id="3.10.100.10">
    <property type="entry name" value="Mannose-Binding Protein A, subunit A"/>
    <property type="match status" value="1"/>
</dbReference>
<comment type="caution">
    <text evidence="3">The sequence shown here is derived from an EMBL/GenBank/DDBJ whole genome shotgun (WGS) entry which is preliminary data.</text>
</comment>
<evidence type="ECO:0000256" key="1">
    <source>
        <dbReference type="SAM" id="SignalP"/>
    </source>
</evidence>
<evidence type="ECO:0000259" key="2">
    <source>
        <dbReference type="PROSITE" id="PS50041"/>
    </source>
</evidence>
<dbReference type="Pfam" id="PF00059">
    <property type="entry name" value="Lectin_C"/>
    <property type="match status" value="1"/>
</dbReference>
<dbReference type="EMBL" id="CADEPM010000009">
    <property type="protein sequence ID" value="CAB3409817.1"/>
    <property type="molecule type" value="Genomic_DNA"/>
</dbReference>
<dbReference type="Proteomes" id="UP000494206">
    <property type="component" value="Unassembled WGS sequence"/>
</dbReference>
<accession>A0A8S1F7J3</accession>
<dbReference type="InterPro" id="IPR016187">
    <property type="entry name" value="CTDL_fold"/>
</dbReference>
<feature type="chain" id="PRO_5035938743" description="C-type lectin domain-containing protein" evidence="1">
    <location>
        <begin position="16"/>
        <end position="196"/>
    </location>
</feature>
<keyword evidence="4" id="KW-1185">Reference proteome</keyword>
<keyword evidence="1" id="KW-0732">Signal</keyword>
<dbReference type="SMART" id="SM00034">
    <property type="entry name" value="CLECT"/>
    <property type="match status" value="1"/>
</dbReference>
<dbReference type="PROSITE" id="PS50041">
    <property type="entry name" value="C_TYPE_LECTIN_2"/>
    <property type="match status" value="1"/>
</dbReference>
<dbReference type="AlphaFoldDB" id="A0A8S1F7J3"/>
<feature type="signal peptide" evidence="1">
    <location>
        <begin position="1"/>
        <end position="15"/>
    </location>
</feature>
<evidence type="ECO:0000313" key="4">
    <source>
        <dbReference type="Proteomes" id="UP000494206"/>
    </source>
</evidence>
<dbReference type="SUPFAM" id="SSF56436">
    <property type="entry name" value="C-type lectin-like"/>
    <property type="match status" value="1"/>
</dbReference>